<protein>
    <submittedName>
        <fullName evidence="1">Uncharacterized protein</fullName>
    </submittedName>
</protein>
<dbReference type="RefSeq" id="WP_203761217.1">
    <property type="nucleotide sequence ID" value="NZ_BAAABO010000029.1"/>
</dbReference>
<sequence>MTSPITGHMVVMQYYDRSGLLGAFGPYPTWDAAKDAIGWIRELPMQDALFEVVPLFGAPGLDEATQ</sequence>
<comment type="caution">
    <text evidence="1">The sequence shown here is derived from an EMBL/GenBank/DDBJ whole genome shotgun (WGS) entry which is preliminary data.</text>
</comment>
<proteinExistence type="predicted"/>
<keyword evidence="2" id="KW-1185">Reference proteome</keyword>
<dbReference type="Proteomes" id="UP000609879">
    <property type="component" value="Unassembled WGS sequence"/>
</dbReference>
<accession>A0ABQ3XZY4</accession>
<name>A0ABQ3XZY4_9ACTN</name>
<reference evidence="1 2" key="1">
    <citation type="submission" date="2021-01" db="EMBL/GenBank/DDBJ databases">
        <title>Whole genome shotgun sequence of Actinoplanes deccanensis NBRC 13994.</title>
        <authorList>
            <person name="Komaki H."/>
            <person name="Tamura T."/>
        </authorList>
    </citation>
    <scope>NUCLEOTIDE SEQUENCE [LARGE SCALE GENOMIC DNA]</scope>
    <source>
        <strain evidence="1 2">NBRC 13994</strain>
    </source>
</reference>
<evidence type="ECO:0000313" key="1">
    <source>
        <dbReference type="EMBL" id="GID73289.1"/>
    </source>
</evidence>
<gene>
    <name evidence="1" type="ORF">Ade02nite_19300</name>
</gene>
<organism evidence="1 2">
    <name type="scientific">Paractinoplanes deccanensis</name>
    <dbReference type="NCBI Taxonomy" id="113561"/>
    <lineage>
        <taxon>Bacteria</taxon>
        <taxon>Bacillati</taxon>
        <taxon>Actinomycetota</taxon>
        <taxon>Actinomycetes</taxon>
        <taxon>Micromonosporales</taxon>
        <taxon>Micromonosporaceae</taxon>
        <taxon>Paractinoplanes</taxon>
    </lineage>
</organism>
<evidence type="ECO:0000313" key="2">
    <source>
        <dbReference type="Proteomes" id="UP000609879"/>
    </source>
</evidence>
<dbReference type="EMBL" id="BOMI01000033">
    <property type="protein sequence ID" value="GID73289.1"/>
    <property type="molecule type" value="Genomic_DNA"/>
</dbReference>